<evidence type="ECO:0000313" key="2">
    <source>
        <dbReference type="EMBL" id="KAK5543570.1"/>
    </source>
</evidence>
<organism evidence="2 3">
    <name type="scientific">Vermiconidia calcicola</name>
    <dbReference type="NCBI Taxonomy" id="1690605"/>
    <lineage>
        <taxon>Eukaryota</taxon>
        <taxon>Fungi</taxon>
        <taxon>Dikarya</taxon>
        <taxon>Ascomycota</taxon>
        <taxon>Pezizomycotina</taxon>
        <taxon>Dothideomycetes</taxon>
        <taxon>Dothideomycetidae</taxon>
        <taxon>Mycosphaerellales</taxon>
        <taxon>Extremaceae</taxon>
        <taxon>Vermiconidia</taxon>
    </lineage>
</organism>
<sequence>MTMTETTTVTAASPCSSVVTAYVTQWMNAPPGCFCGSGSPPPVGSMAEIGAMGNAPLGNAPVITTAIGALIPGLSSIPAAQAVATGVTVAAAAAAPPPTAAAAVSPGGFFDTSMSMPVATMSGTETSGSSSVPSSNISEATKTGAAKPEATTSATSTSATSSAAITSISKTGATFNTGQVASSSSPSSSTTTTTTIKSSTTTSVSAAALSSAAADAGGVGAGSFSTLDAASLTLKNAYTLGIERRAPAPTLS</sequence>
<dbReference type="EMBL" id="JAXLQG010000002">
    <property type="protein sequence ID" value="KAK5543570.1"/>
    <property type="molecule type" value="Genomic_DNA"/>
</dbReference>
<evidence type="ECO:0000256" key="1">
    <source>
        <dbReference type="SAM" id="MobiDB-lite"/>
    </source>
</evidence>
<protein>
    <submittedName>
        <fullName evidence="2">Uncharacterized protein</fullName>
    </submittedName>
</protein>
<proteinExistence type="predicted"/>
<comment type="caution">
    <text evidence="2">The sequence shown here is derived from an EMBL/GenBank/DDBJ whole genome shotgun (WGS) entry which is preliminary data.</text>
</comment>
<keyword evidence="3" id="KW-1185">Reference proteome</keyword>
<evidence type="ECO:0000313" key="3">
    <source>
        <dbReference type="Proteomes" id="UP001345827"/>
    </source>
</evidence>
<feature type="region of interest" description="Disordered" evidence="1">
    <location>
        <begin position="120"/>
        <end position="161"/>
    </location>
</feature>
<dbReference type="Proteomes" id="UP001345827">
    <property type="component" value="Unassembled WGS sequence"/>
</dbReference>
<feature type="compositionally biased region" description="Low complexity" evidence="1">
    <location>
        <begin position="122"/>
        <end position="161"/>
    </location>
</feature>
<feature type="region of interest" description="Disordered" evidence="1">
    <location>
        <begin position="176"/>
        <end position="200"/>
    </location>
</feature>
<name>A0AAV9QIJ3_9PEZI</name>
<accession>A0AAV9QIJ3</accession>
<reference evidence="2 3" key="1">
    <citation type="submission" date="2023-06" db="EMBL/GenBank/DDBJ databases">
        <title>Black Yeasts Isolated from many extreme environments.</title>
        <authorList>
            <person name="Coleine C."/>
            <person name="Stajich J.E."/>
            <person name="Selbmann L."/>
        </authorList>
    </citation>
    <scope>NUCLEOTIDE SEQUENCE [LARGE SCALE GENOMIC DNA]</scope>
    <source>
        <strain evidence="2 3">CCFEE 5887</strain>
    </source>
</reference>
<dbReference type="AlphaFoldDB" id="A0AAV9QIJ3"/>
<gene>
    <name evidence="2" type="ORF">LTR25_001184</name>
</gene>